<evidence type="ECO:0000313" key="1">
    <source>
        <dbReference type="EMBL" id="MBJ7540042.1"/>
    </source>
</evidence>
<dbReference type="Proteomes" id="UP000628710">
    <property type="component" value="Unassembled WGS sequence"/>
</dbReference>
<comment type="caution">
    <text evidence="1">The sequence shown here is derived from an EMBL/GenBank/DDBJ whole genome shotgun (WGS) entry which is preliminary data.</text>
</comment>
<accession>A0A934K027</accession>
<keyword evidence="2" id="KW-1185">Reference proteome</keyword>
<dbReference type="RefSeq" id="WP_199470435.1">
    <property type="nucleotide sequence ID" value="NZ_JAEMNX010000045.1"/>
</dbReference>
<dbReference type="EMBL" id="JAEMNX010000045">
    <property type="protein sequence ID" value="MBJ7540042.1"/>
    <property type="molecule type" value="Genomic_DNA"/>
</dbReference>
<proteinExistence type="predicted"/>
<gene>
    <name evidence="1" type="ORF">I8J31_20445</name>
</gene>
<protein>
    <submittedName>
        <fullName evidence="1">Uncharacterized protein</fullName>
    </submittedName>
</protein>
<dbReference type="AlphaFoldDB" id="A0A934K027"/>
<organism evidence="1 2">
    <name type="scientific">Marinomonas transparens</name>
    <dbReference type="NCBI Taxonomy" id="2795388"/>
    <lineage>
        <taxon>Bacteria</taxon>
        <taxon>Pseudomonadati</taxon>
        <taxon>Pseudomonadota</taxon>
        <taxon>Gammaproteobacteria</taxon>
        <taxon>Oceanospirillales</taxon>
        <taxon>Oceanospirillaceae</taxon>
        <taxon>Marinomonas</taxon>
    </lineage>
</organism>
<evidence type="ECO:0000313" key="2">
    <source>
        <dbReference type="Proteomes" id="UP000628710"/>
    </source>
</evidence>
<name>A0A934K027_9GAMM</name>
<reference evidence="1" key="1">
    <citation type="submission" date="2020-12" db="EMBL/GenBank/DDBJ databases">
        <title>Marinomonas arctica sp. nov., a psychrotolerant bacterium isolated from the Arctic.</title>
        <authorList>
            <person name="Zhang Y."/>
        </authorList>
    </citation>
    <scope>NUCLEOTIDE SEQUENCE</scope>
    <source>
        <strain evidence="1">C1424</strain>
    </source>
</reference>
<sequence>MYGAKNEPHKPKRFSISLDRAGQNLPNSNWDIAPANSYRDACATGRIMAANFLQQLKDDPDYVGAGILGHIAADINFNDETAGKGYWVGFFSYLESHLYESAKHCDLHADLARIEADSDSIV</sequence>